<reference evidence="1 2" key="1">
    <citation type="submission" date="2019-02" db="EMBL/GenBank/DDBJ databases">
        <title>Genome sequencing of the rare red list fungi Hericium alpestre (H. flagellum).</title>
        <authorList>
            <person name="Buettner E."/>
            <person name="Kellner H."/>
        </authorList>
    </citation>
    <scope>NUCLEOTIDE SEQUENCE [LARGE SCALE GENOMIC DNA]</scope>
    <source>
        <strain evidence="1 2">DSM 108284</strain>
    </source>
</reference>
<gene>
    <name evidence="1" type="ORF">EWM64_g2636</name>
</gene>
<accession>A0A4Z0A2W5</accession>
<dbReference type="Proteomes" id="UP000298061">
    <property type="component" value="Unassembled WGS sequence"/>
</dbReference>
<protein>
    <submittedName>
        <fullName evidence="1">Uncharacterized protein</fullName>
    </submittedName>
</protein>
<evidence type="ECO:0000313" key="1">
    <source>
        <dbReference type="EMBL" id="TFY81382.1"/>
    </source>
</evidence>
<name>A0A4Z0A2W5_9AGAM</name>
<comment type="caution">
    <text evidence="1">The sequence shown here is derived from an EMBL/GenBank/DDBJ whole genome shotgun (WGS) entry which is preliminary data.</text>
</comment>
<dbReference type="AlphaFoldDB" id="A0A4Z0A2W5"/>
<evidence type="ECO:0000313" key="2">
    <source>
        <dbReference type="Proteomes" id="UP000298061"/>
    </source>
</evidence>
<organism evidence="1 2">
    <name type="scientific">Hericium alpestre</name>
    <dbReference type="NCBI Taxonomy" id="135208"/>
    <lineage>
        <taxon>Eukaryota</taxon>
        <taxon>Fungi</taxon>
        <taxon>Dikarya</taxon>
        <taxon>Basidiomycota</taxon>
        <taxon>Agaricomycotina</taxon>
        <taxon>Agaricomycetes</taxon>
        <taxon>Russulales</taxon>
        <taxon>Hericiaceae</taxon>
        <taxon>Hericium</taxon>
    </lineage>
</organism>
<sequence length="42" mass="4598">MFYTYIFCLILAFCALDGLGLKINAESLRALLATTGVSLKEL</sequence>
<keyword evidence="2" id="KW-1185">Reference proteome</keyword>
<dbReference type="EMBL" id="SFCI01000218">
    <property type="protein sequence ID" value="TFY81382.1"/>
    <property type="molecule type" value="Genomic_DNA"/>
</dbReference>
<proteinExistence type="predicted"/>